<dbReference type="InterPro" id="IPR029510">
    <property type="entry name" value="Ald_DH_CS_GLU"/>
</dbReference>
<dbReference type="EMBL" id="JAAWWB010000014">
    <property type="protein sequence ID" value="KAG6766741.1"/>
    <property type="molecule type" value="Genomic_DNA"/>
</dbReference>
<reference evidence="11" key="1">
    <citation type="journal article" date="2020" name="bioRxiv">
        <title>Hybrid origin of Populus tomentosa Carr. identified through genome sequencing and phylogenomic analysis.</title>
        <authorList>
            <person name="An X."/>
            <person name="Gao K."/>
            <person name="Chen Z."/>
            <person name="Li J."/>
            <person name="Yang X."/>
            <person name="Yang X."/>
            <person name="Zhou J."/>
            <person name="Guo T."/>
            <person name="Zhao T."/>
            <person name="Huang S."/>
            <person name="Miao D."/>
            <person name="Khan W.U."/>
            <person name="Rao P."/>
            <person name="Ye M."/>
            <person name="Lei B."/>
            <person name="Liao W."/>
            <person name="Wang J."/>
            <person name="Ji L."/>
            <person name="Li Y."/>
            <person name="Guo B."/>
            <person name="Mustafa N.S."/>
            <person name="Li S."/>
            <person name="Yun Q."/>
            <person name="Keller S.R."/>
            <person name="Mao J."/>
            <person name="Zhang R."/>
            <person name="Strauss S.H."/>
        </authorList>
    </citation>
    <scope>NUCLEOTIDE SEQUENCE</scope>
    <source>
        <strain evidence="11">GM15</strain>
        <tissue evidence="11">Leaf</tissue>
    </source>
</reference>
<dbReference type="AlphaFoldDB" id="A0A8X7ZCH3"/>
<protein>
    <recommendedName>
        <fullName evidence="5">Aldehyde dehydrogenase</fullName>
    </recommendedName>
</protein>
<keyword evidence="2 5" id="KW-0560">Oxidoreductase</keyword>
<keyword evidence="3" id="KW-0520">NAD</keyword>
<dbReference type="InterPro" id="IPR019180">
    <property type="entry name" value="Oxidoreductase-like_N"/>
</dbReference>
<comment type="caution">
    <text evidence="11">The sequence shown here is derived from an EMBL/GenBank/DDBJ whole genome shotgun (WGS) entry which is preliminary data.</text>
</comment>
<sequence>MEGLEGTLAELRDTFRSGRTRSAAWRKSQLRAMIEFVQDNEEEIFKVLDQDVGKHPVEAYRDEVGVVAKSAKLSLSCVEKWMAPKKGNLPLAFFPASAEVMPEPFGVVLIMGSWNFPISLTLDPLIGAISAGNVVVLKPSELSPACSSFLAETIPKYLDPKSVKVIDGGIDVCEQLLQQNWDKIFFTGSQRVGRIVMTAAAQHITPVTLELGGKSPAILDSSSNPTNMKVIAKRIVAAKWGSCSGQACIAIDYMLVEEKFASYLIDLLEKTIKQFFGENPRESKSLCKILNKNNFKRLHDLLKDPLIRASVVYGGSVDEETMYIEPTILLNPPLDSQIMTEEIFGPLLPIITLNNIHDSIEFISSRPKPLVIYAFTRDETFKKQILSKTSSGSVTFNDTLLQFVCDSLPFGGVGQSGFGRYHGKYSFDTFSHEKAILQRRFFPELEPSIATPGIEEVANETSIQIESTVMSKQGEEESKKKTAPPPPPPPPEKPEPGDCCGNGCIRCVWDVYYEELEEYDKLYKSDSSKS</sequence>
<evidence type="ECO:0000259" key="9">
    <source>
        <dbReference type="Pfam" id="PF00171"/>
    </source>
</evidence>
<evidence type="ECO:0000259" key="10">
    <source>
        <dbReference type="Pfam" id="PF09791"/>
    </source>
</evidence>
<dbReference type="GO" id="GO:0005737">
    <property type="term" value="C:cytoplasm"/>
    <property type="evidence" value="ECO:0007669"/>
    <property type="project" value="TreeGrafter"/>
</dbReference>
<feature type="domain" description="Aldehyde dehydrogenase" evidence="9">
    <location>
        <begin position="12"/>
        <end position="435"/>
    </location>
</feature>
<evidence type="ECO:0000313" key="12">
    <source>
        <dbReference type="Proteomes" id="UP000886885"/>
    </source>
</evidence>
<dbReference type="InterPro" id="IPR012394">
    <property type="entry name" value="Aldehyde_DH_NAD(P)"/>
</dbReference>
<evidence type="ECO:0000256" key="4">
    <source>
        <dbReference type="ARBA" id="ARBA00049194"/>
    </source>
</evidence>
<accession>A0A8X7ZCH3</accession>
<evidence type="ECO:0000256" key="5">
    <source>
        <dbReference type="PIRNR" id="PIRNR036492"/>
    </source>
</evidence>
<evidence type="ECO:0000256" key="3">
    <source>
        <dbReference type="ARBA" id="ARBA00023027"/>
    </source>
</evidence>
<dbReference type="GO" id="GO:0006081">
    <property type="term" value="P:aldehyde metabolic process"/>
    <property type="evidence" value="ECO:0007669"/>
    <property type="project" value="InterPro"/>
</dbReference>
<comment type="similarity">
    <text evidence="1 5 7">Belongs to the aldehyde dehydrogenase family.</text>
</comment>
<comment type="catalytic activity">
    <reaction evidence="4">
        <text>an aldehyde + NAD(+) + H2O = a carboxylate + NADH + 2 H(+)</text>
        <dbReference type="Rhea" id="RHEA:16185"/>
        <dbReference type="ChEBI" id="CHEBI:15377"/>
        <dbReference type="ChEBI" id="CHEBI:15378"/>
        <dbReference type="ChEBI" id="CHEBI:17478"/>
        <dbReference type="ChEBI" id="CHEBI:29067"/>
        <dbReference type="ChEBI" id="CHEBI:57540"/>
        <dbReference type="ChEBI" id="CHEBI:57945"/>
        <dbReference type="EC" id="1.2.1.3"/>
    </reaction>
</comment>
<feature type="domain" description="Oxidoreductase-like" evidence="10">
    <location>
        <begin position="488"/>
        <end position="522"/>
    </location>
</feature>
<dbReference type="PROSITE" id="PS00687">
    <property type="entry name" value="ALDEHYDE_DEHYDR_GLU"/>
    <property type="match status" value="1"/>
</dbReference>
<dbReference type="PANTHER" id="PTHR43570">
    <property type="entry name" value="ALDEHYDE DEHYDROGENASE"/>
    <property type="match status" value="1"/>
</dbReference>
<evidence type="ECO:0000256" key="7">
    <source>
        <dbReference type="RuleBase" id="RU003345"/>
    </source>
</evidence>
<feature type="region of interest" description="Disordered" evidence="8">
    <location>
        <begin position="468"/>
        <end position="499"/>
    </location>
</feature>
<organism evidence="11 12">
    <name type="scientific">Populus tomentosa</name>
    <name type="common">Chinese white poplar</name>
    <dbReference type="NCBI Taxonomy" id="118781"/>
    <lineage>
        <taxon>Eukaryota</taxon>
        <taxon>Viridiplantae</taxon>
        <taxon>Streptophyta</taxon>
        <taxon>Embryophyta</taxon>
        <taxon>Tracheophyta</taxon>
        <taxon>Spermatophyta</taxon>
        <taxon>Magnoliopsida</taxon>
        <taxon>eudicotyledons</taxon>
        <taxon>Gunneridae</taxon>
        <taxon>Pentapetalae</taxon>
        <taxon>rosids</taxon>
        <taxon>fabids</taxon>
        <taxon>Malpighiales</taxon>
        <taxon>Salicaceae</taxon>
        <taxon>Saliceae</taxon>
        <taxon>Populus</taxon>
    </lineage>
</organism>
<dbReference type="OrthoDB" id="440325at2759"/>
<dbReference type="Pfam" id="PF00171">
    <property type="entry name" value="Aldedh"/>
    <property type="match status" value="1"/>
</dbReference>
<evidence type="ECO:0000256" key="6">
    <source>
        <dbReference type="PROSITE-ProRule" id="PRU10007"/>
    </source>
</evidence>
<evidence type="ECO:0000256" key="1">
    <source>
        <dbReference type="ARBA" id="ARBA00009986"/>
    </source>
</evidence>
<name>A0A8X7ZCH3_POPTO</name>
<dbReference type="GO" id="GO:0009414">
    <property type="term" value="P:response to water deprivation"/>
    <property type="evidence" value="ECO:0007669"/>
    <property type="project" value="UniProtKB-ARBA"/>
</dbReference>
<dbReference type="PANTHER" id="PTHR43570:SF17">
    <property type="entry name" value="ALDEHYDE DEHYDROGENASE FAMILY 3 MEMBER F1"/>
    <property type="match status" value="1"/>
</dbReference>
<evidence type="ECO:0000256" key="2">
    <source>
        <dbReference type="ARBA" id="ARBA00023002"/>
    </source>
</evidence>
<dbReference type="Pfam" id="PF09791">
    <property type="entry name" value="Oxidored-like"/>
    <property type="match status" value="1"/>
</dbReference>
<gene>
    <name evidence="11" type="ORF">POTOM_027913</name>
</gene>
<evidence type="ECO:0000313" key="11">
    <source>
        <dbReference type="EMBL" id="KAG6766741.1"/>
    </source>
</evidence>
<proteinExistence type="inferred from homology"/>
<dbReference type="FunFam" id="3.40.605.10:FF:000004">
    <property type="entry name" value="Aldehyde dehydrogenase"/>
    <property type="match status" value="1"/>
</dbReference>
<dbReference type="GO" id="GO:0004029">
    <property type="term" value="F:aldehyde dehydrogenase (NAD+) activity"/>
    <property type="evidence" value="ECO:0007669"/>
    <property type="project" value="UniProtKB-EC"/>
</dbReference>
<dbReference type="InterPro" id="IPR015590">
    <property type="entry name" value="Aldehyde_DH_dom"/>
</dbReference>
<keyword evidence="12" id="KW-1185">Reference proteome</keyword>
<dbReference type="PIRSF" id="PIRSF036492">
    <property type="entry name" value="ALDH"/>
    <property type="match status" value="1"/>
</dbReference>
<dbReference type="GO" id="GO:0009737">
    <property type="term" value="P:response to abscisic acid"/>
    <property type="evidence" value="ECO:0007669"/>
    <property type="project" value="UniProtKB-ARBA"/>
</dbReference>
<evidence type="ECO:0000256" key="8">
    <source>
        <dbReference type="SAM" id="MobiDB-lite"/>
    </source>
</evidence>
<dbReference type="Proteomes" id="UP000886885">
    <property type="component" value="Chromosome 7D"/>
</dbReference>
<feature type="active site" evidence="6">
    <location>
        <position position="210"/>
    </location>
</feature>
<dbReference type="FunFam" id="3.40.309.10:FF:000003">
    <property type="entry name" value="Aldehyde dehydrogenase"/>
    <property type="match status" value="1"/>
</dbReference>